<dbReference type="SUPFAM" id="SSF53474">
    <property type="entry name" value="alpha/beta-Hydrolases"/>
    <property type="match status" value="1"/>
</dbReference>
<feature type="chain" id="PRO_5038937378" evidence="1">
    <location>
        <begin position="21"/>
        <end position="224"/>
    </location>
</feature>
<feature type="signal peptide" evidence="1">
    <location>
        <begin position="1"/>
        <end position="20"/>
    </location>
</feature>
<name>A0A0K9XBE3_9ACTN</name>
<dbReference type="Pfam" id="PF01674">
    <property type="entry name" value="Lipase_2"/>
    <property type="match status" value="1"/>
</dbReference>
<dbReference type="AlphaFoldDB" id="A0A0K9XBE3"/>
<dbReference type="InterPro" id="IPR002918">
    <property type="entry name" value="Lipase_EstA/Esterase_EstB"/>
</dbReference>
<accession>A0A0K9XBE3</accession>
<evidence type="ECO:0000313" key="3">
    <source>
        <dbReference type="Proteomes" id="UP000037288"/>
    </source>
</evidence>
<dbReference type="OrthoDB" id="8871309at2"/>
<organism evidence="2 3">
    <name type="scientific">Streptomyces caatingaensis</name>
    <dbReference type="NCBI Taxonomy" id="1678637"/>
    <lineage>
        <taxon>Bacteria</taxon>
        <taxon>Bacillati</taxon>
        <taxon>Actinomycetota</taxon>
        <taxon>Actinomycetes</taxon>
        <taxon>Kitasatosporales</taxon>
        <taxon>Streptomycetaceae</taxon>
        <taxon>Streptomyces</taxon>
    </lineage>
</organism>
<gene>
    <name evidence="2" type="ORF">AC230_21545</name>
</gene>
<evidence type="ECO:0000313" key="2">
    <source>
        <dbReference type="EMBL" id="KNB50538.1"/>
    </source>
</evidence>
<keyword evidence="3" id="KW-1185">Reference proteome</keyword>
<keyword evidence="1" id="KW-0732">Signal</keyword>
<dbReference type="PANTHER" id="PTHR32015">
    <property type="entry name" value="FASTING INDUCED LIPASE"/>
    <property type="match status" value="1"/>
</dbReference>
<dbReference type="STRING" id="1678637.AC230_21545"/>
<dbReference type="GO" id="GO:0016298">
    <property type="term" value="F:lipase activity"/>
    <property type="evidence" value="ECO:0007669"/>
    <property type="project" value="TreeGrafter"/>
</dbReference>
<proteinExistence type="predicted"/>
<dbReference type="RefSeq" id="WP_049717939.1">
    <property type="nucleotide sequence ID" value="NZ_LFXA01000014.1"/>
</dbReference>
<reference evidence="3" key="1">
    <citation type="submission" date="2015-07" db="EMBL/GenBank/DDBJ databases">
        <title>Draft genome sequence of Streptomyces sp. CMAA 1322, a bacterium isolated from Caatinga biome, from dry forest semiarid of Brazil.</title>
        <authorList>
            <person name="Santos S.N."/>
            <person name="Gacesa R."/>
            <person name="Taketani R.G."/>
            <person name="Long P.F."/>
            <person name="Melo I.S."/>
        </authorList>
    </citation>
    <scope>NUCLEOTIDE SEQUENCE [LARGE SCALE GENOMIC DNA]</scope>
    <source>
        <strain evidence="3">CMAA 1322</strain>
    </source>
</reference>
<comment type="caution">
    <text evidence="2">The sequence shown here is derived from an EMBL/GenBank/DDBJ whole genome shotgun (WGS) entry which is preliminary data.</text>
</comment>
<dbReference type="Proteomes" id="UP000037288">
    <property type="component" value="Unassembled WGS sequence"/>
</dbReference>
<dbReference type="EMBL" id="LFXA01000014">
    <property type="protein sequence ID" value="KNB50538.1"/>
    <property type="molecule type" value="Genomic_DNA"/>
</dbReference>
<dbReference type="PANTHER" id="PTHR32015:SF1">
    <property type="entry name" value="LIPASE"/>
    <property type="match status" value="1"/>
</dbReference>
<dbReference type="InterPro" id="IPR029058">
    <property type="entry name" value="AB_hydrolase_fold"/>
</dbReference>
<evidence type="ECO:0000256" key="1">
    <source>
        <dbReference type="SAM" id="SignalP"/>
    </source>
</evidence>
<protein>
    <submittedName>
        <fullName evidence="2">Lipase</fullName>
    </submittedName>
</protein>
<dbReference type="GO" id="GO:0016042">
    <property type="term" value="P:lipid catabolic process"/>
    <property type="evidence" value="ECO:0007669"/>
    <property type="project" value="InterPro"/>
</dbReference>
<sequence length="224" mass="23584">MRGTLAAVLAGLLGATAVPAGGVAAAPAPDPVVLVHGRNAGPGVWNTMTDRLAAAGYPRDRLFAWSYDTAASTNETLAARLSDHVDTVLARTGASRVDLVAHSLGSLPTRWYVKFGDGGRKVAHWASLAGPNHGTGVARLCALWDQGCRDMTPGSYVLTRLNEGSETPAPVAYATWWSSCDEQVDPVSSPRLAGAVNTETGCLRHNDLLSDPVVARQVRDFLAR</sequence>
<dbReference type="Gene3D" id="3.40.50.1820">
    <property type="entry name" value="alpha/beta hydrolase"/>
    <property type="match status" value="1"/>
</dbReference>